<evidence type="ECO:0000313" key="1">
    <source>
        <dbReference type="EMBL" id="EPY02953.1"/>
    </source>
</evidence>
<sequence length="94" mass="10133">MRETKIWDLATRLTTPEAIADYLDAALEDGDPHVVASVIGDIARAKGMADISRETGLSRESLYRTLGDSGNPRLDTLLKVLKALGLRISARPAA</sequence>
<dbReference type="PANTHER" id="PTHR40275">
    <property type="entry name" value="SSL7038 PROTEIN"/>
    <property type="match status" value="1"/>
</dbReference>
<proteinExistence type="predicted"/>
<name>S9SFT5_MAGFU</name>
<dbReference type="InterPro" id="IPR014057">
    <property type="entry name" value="HI1420"/>
</dbReference>
<dbReference type="SUPFAM" id="SSF47413">
    <property type="entry name" value="lambda repressor-like DNA-binding domains"/>
    <property type="match status" value="1"/>
</dbReference>
<dbReference type="Proteomes" id="UP000015350">
    <property type="component" value="Unassembled WGS sequence"/>
</dbReference>
<dbReference type="Pfam" id="PF21716">
    <property type="entry name" value="dnstrm_HI1420"/>
    <property type="match status" value="1"/>
</dbReference>
<comment type="caution">
    <text evidence="1">The sequence shown here is derived from an EMBL/GenBank/DDBJ whole genome shotgun (WGS) entry which is preliminary data.</text>
</comment>
<dbReference type="eggNOG" id="COG3636">
    <property type="taxonomic scope" value="Bacteria"/>
</dbReference>
<dbReference type="InterPro" id="IPR010982">
    <property type="entry name" value="Lambda_DNA-bd_dom_sf"/>
</dbReference>
<dbReference type="PANTHER" id="PTHR40275:SF1">
    <property type="entry name" value="SSL7038 PROTEIN"/>
    <property type="match status" value="1"/>
</dbReference>
<dbReference type="NCBIfam" id="TIGR02684">
    <property type="entry name" value="dnstrm_HI1420"/>
    <property type="match status" value="1"/>
</dbReference>
<reference evidence="1 2" key="1">
    <citation type="submission" date="2013-04" db="EMBL/GenBank/DDBJ databases">
        <authorList>
            <person name="Kuznetsov B."/>
            <person name="Ivanovsky R."/>
        </authorList>
    </citation>
    <scope>NUCLEOTIDE SEQUENCE [LARGE SCALE GENOMIC DNA]</scope>
    <source>
        <strain evidence="1 2">MGU-K5</strain>
    </source>
</reference>
<accession>S9SFT5</accession>
<gene>
    <name evidence="1" type="ORF">K678_03492</name>
</gene>
<dbReference type="AlphaFoldDB" id="S9SFT5"/>
<evidence type="ECO:0000313" key="2">
    <source>
        <dbReference type="Proteomes" id="UP000015350"/>
    </source>
</evidence>
<organism evidence="1 2">
    <name type="scientific">Magnetospirillum fulvum MGU-K5</name>
    <dbReference type="NCBI Taxonomy" id="1316936"/>
    <lineage>
        <taxon>Bacteria</taxon>
        <taxon>Pseudomonadati</taxon>
        <taxon>Pseudomonadota</taxon>
        <taxon>Alphaproteobacteria</taxon>
        <taxon>Rhodospirillales</taxon>
        <taxon>Rhodospirillaceae</taxon>
        <taxon>Magnetospirillum</taxon>
    </lineage>
</organism>
<dbReference type="EMBL" id="AQPH01000007">
    <property type="protein sequence ID" value="EPY02953.1"/>
    <property type="molecule type" value="Genomic_DNA"/>
</dbReference>
<protein>
    <submittedName>
        <fullName evidence="1">Uncharacterized protein</fullName>
    </submittedName>
</protein>
<dbReference type="RefSeq" id="WP_021131078.1">
    <property type="nucleotide sequence ID" value="NZ_AQPH01000007.1"/>
</dbReference>
<dbReference type="GO" id="GO:0003677">
    <property type="term" value="F:DNA binding"/>
    <property type="evidence" value="ECO:0007669"/>
    <property type="project" value="InterPro"/>
</dbReference>
<dbReference type="STRING" id="1316936.K678_03492"/>